<feature type="region of interest" description="Disordered" evidence="1">
    <location>
        <begin position="89"/>
        <end position="113"/>
    </location>
</feature>
<organism evidence="2 3">
    <name type="scientific">Canna indica</name>
    <name type="common">Indian-shot</name>
    <dbReference type="NCBI Taxonomy" id="4628"/>
    <lineage>
        <taxon>Eukaryota</taxon>
        <taxon>Viridiplantae</taxon>
        <taxon>Streptophyta</taxon>
        <taxon>Embryophyta</taxon>
        <taxon>Tracheophyta</taxon>
        <taxon>Spermatophyta</taxon>
        <taxon>Magnoliopsida</taxon>
        <taxon>Liliopsida</taxon>
        <taxon>Zingiberales</taxon>
        <taxon>Cannaceae</taxon>
        <taxon>Canna</taxon>
    </lineage>
</organism>
<evidence type="ECO:0000256" key="1">
    <source>
        <dbReference type="SAM" id="MobiDB-lite"/>
    </source>
</evidence>
<feature type="region of interest" description="Disordered" evidence="1">
    <location>
        <begin position="39"/>
        <end position="64"/>
    </location>
</feature>
<protein>
    <submittedName>
        <fullName evidence="2">Uncharacterized protein</fullName>
    </submittedName>
</protein>
<evidence type="ECO:0000313" key="3">
    <source>
        <dbReference type="Proteomes" id="UP001327560"/>
    </source>
</evidence>
<reference evidence="2 3" key="1">
    <citation type="submission" date="2023-10" db="EMBL/GenBank/DDBJ databases">
        <title>Chromosome-scale genome assembly provides insights into flower coloration mechanisms of Canna indica.</title>
        <authorList>
            <person name="Li C."/>
        </authorList>
    </citation>
    <scope>NUCLEOTIDE SEQUENCE [LARGE SCALE GENOMIC DNA]</scope>
    <source>
        <tissue evidence="2">Flower</tissue>
    </source>
</reference>
<feature type="compositionally biased region" description="Acidic residues" evidence="1">
    <location>
        <begin position="104"/>
        <end position="113"/>
    </location>
</feature>
<proteinExistence type="predicted"/>
<feature type="compositionally biased region" description="Low complexity" evidence="1">
    <location>
        <begin position="42"/>
        <end position="51"/>
    </location>
</feature>
<gene>
    <name evidence="2" type="ORF">Cni_G20438</name>
</gene>
<dbReference type="Proteomes" id="UP001327560">
    <property type="component" value="Chromosome 6"/>
</dbReference>
<accession>A0AAQ3KNZ1</accession>
<keyword evidence="3" id="KW-1185">Reference proteome</keyword>
<feature type="region of interest" description="Disordered" evidence="1">
    <location>
        <begin position="1"/>
        <end position="24"/>
    </location>
</feature>
<name>A0AAQ3KNZ1_9LILI</name>
<dbReference type="EMBL" id="CP136895">
    <property type="protein sequence ID" value="WOL11674.1"/>
    <property type="molecule type" value="Genomic_DNA"/>
</dbReference>
<sequence length="113" mass="12277">MQAAPRPTQAPHHRQPPPTHGRSAKFIVVVSSPELAKQVFKTRTTSSSPTAPARPPPQNSNSCGRSDLAFALYGDRWNNRFDRCEALSSEKSSVGAPQEATAPMEEELDFATS</sequence>
<evidence type="ECO:0000313" key="2">
    <source>
        <dbReference type="EMBL" id="WOL11674.1"/>
    </source>
</evidence>
<dbReference type="AlphaFoldDB" id="A0AAQ3KNZ1"/>